<dbReference type="STRING" id="649747.HMPREF0083_00546"/>
<keyword evidence="2" id="KW-1185">Reference proteome</keyword>
<evidence type="ECO:0000313" key="1">
    <source>
        <dbReference type="EMBL" id="ERI11328.1"/>
    </source>
</evidence>
<name>U1X9X1_ANEAE</name>
<organism evidence="1 2">
    <name type="scientific">Aneurinibacillus aneurinilyticus ATCC 12856</name>
    <dbReference type="NCBI Taxonomy" id="649747"/>
    <lineage>
        <taxon>Bacteria</taxon>
        <taxon>Bacillati</taxon>
        <taxon>Bacillota</taxon>
        <taxon>Bacilli</taxon>
        <taxon>Bacillales</taxon>
        <taxon>Paenibacillaceae</taxon>
        <taxon>Aneurinibacillus group</taxon>
        <taxon>Aneurinibacillus</taxon>
    </lineage>
</organism>
<dbReference type="RefSeq" id="WP_021622746.1">
    <property type="nucleotide sequence ID" value="NZ_KE952833.1"/>
</dbReference>
<accession>U1X9X1</accession>
<reference evidence="1 2" key="1">
    <citation type="submission" date="2013-08" db="EMBL/GenBank/DDBJ databases">
        <authorList>
            <person name="Weinstock G."/>
            <person name="Sodergren E."/>
            <person name="Wylie T."/>
            <person name="Fulton L."/>
            <person name="Fulton R."/>
            <person name="Fronick C."/>
            <person name="O'Laughlin M."/>
            <person name="Godfrey J."/>
            <person name="Miner T."/>
            <person name="Herter B."/>
            <person name="Appelbaum E."/>
            <person name="Cordes M."/>
            <person name="Lek S."/>
            <person name="Wollam A."/>
            <person name="Pepin K.H."/>
            <person name="Palsikar V.B."/>
            <person name="Mitreva M."/>
            <person name="Wilson R.K."/>
        </authorList>
    </citation>
    <scope>NUCLEOTIDE SEQUENCE [LARGE SCALE GENOMIC DNA]</scope>
    <source>
        <strain evidence="1 2">ATCC 12856</strain>
    </source>
</reference>
<dbReference type="Gene3D" id="3.10.450.50">
    <property type="match status" value="1"/>
</dbReference>
<gene>
    <name evidence="1" type="ORF">HMPREF0083_00546</name>
</gene>
<evidence type="ECO:0008006" key="3">
    <source>
        <dbReference type="Google" id="ProtNLM"/>
    </source>
</evidence>
<sequence>MVTGPIASSSVFSAEISTENVESISVEKDNLDQVKKSLNEFVNAMNNGDATLAASYVEDVRVYYDDVKNGNEGKASLNSYDKKEKVKSKYAQYVKQNDQDRANTKLLSVTPDGTDSAKAKFLISENERKYMVTLPVKKINGEWKLIVDGTAVPENQ</sequence>
<protein>
    <recommendedName>
        <fullName evidence="3">DUF4878 domain-containing protein</fullName>
    </recommendedName>
</protein>
<dbReference type="Proteomes" id="UP000016511">
    <property type="component" value="Unassembled WGS sequence"/>
</dbReference>
<dbReference type="HOGENOM" id="CLU_1682998_0_0_9"/>
<dbReference type="PATRIC" id="fig|649747.3.peg.487"/>
<comment type="caution">
    <text evidence="1">The sequence shown here is derived from an EMBL/GenBank/DDBJ whole genome shotgun (WGS) entry which is preliminary data.</text>
</comment>
<evidence type="ECO:0000313" key="2">
    <source>
        <dbReference type="Proteomes" id="UP000016511"/>
    </source>
</evidence>
<dbReference type="EMBL" id="AWSJ01000042">
    <property type="protein sequence ID" value="ERI11328.1"/>
    <property type="molecule type" value="Genomic_DNA"/>
</dbReference>
<dbReference type="GeneID" id="92840139"/>
<dbReference type="AlphaFoldDB" id="U1X9X1"/>
<proteinExistence type="predicted"/>